<keyword evidence="2" id="KW-1185">Reference proteome</keyword>
<dbReference type="Proteomes" id="UP000287972">
    <property type="component" value="Unassembled WGS sequence"/>
</dbReference>
<sequence length="72" mass="8271">MDFKRNGLVAVLRVLEYYTGILFPTTNRIGDFDEAFASRVHMSLYYPKLDEEKTPKEVSSTLKLTGLSLNNR</sequence>
<dbReference type="AlphaFoldDB" id="A0A428RF41"/>
<gene>
    <name evidence="1" type="ORF">CEP51_010216</name>
</gene>
<dbReference type="EMBL" id="NKCL01000311">
    <property type="protein sequence ID" value="RSL76149.1"/>
    <property type="molecule type" value="Genomic_DNA"/>
</dbReference>
<protein>
    <recommendedName>
        <fullName evidence="3">ATPase AAA-type core domain-containing protein</fullName>
    </recommendedName>
</protein>
<evidence type="ECO:0000313" key="1">
    <source>
        <dbReference type="EMBL" id="RSL76149.1"/>
    </source>
</evidence>
<evidence type="ECO:0000313" key="2">
    <source>
        <dbReference type="Proteomes" id="UP000287972"/>
    </source>
</evidence>
<name>A0A428RF41_9HYPO</name>
<organism evidence="1 2">
    <name type="scientific">Fusarium floridanum</name>
    <dbReference type="NCBI Taxonomy" id="1325733"/>
    <lineage>
        <taxon>Eukaryota</taxon>
        <taxon>Fungi</taxon>
        <taxon>Dikarya</taxon>
        <taxon>Ascomycota</taxon>
        <taxon>Pezizomycotina</taxon>
        <taxon>Sordariomycetes</taxon>
        <taxon>Hypocreomycetidae</taxon>
        <taxon>Hypocreales</taxon>
        <taxon>Nectriaceae</taxon>
        <taxon>Fusarium</taxon>
        <taxon>Fusarium solani species complex</taxon>
    </lineage>
</organism>
<dbReference type="PANTHER" id="PTHR46411">
    <property type="entry name" value="FAMILY ATPASE, PUTATIVE-RELATED"/>
    <property type="match status" value="1"/>
</dbReference>
<comment type="caution">
    <text evidence="1">The sequence shown here is derived from an EMBL/GenBank/DDBJ whole genome shotgun (WGS) entry which is preliminary data.</text>
</comment>
<reference evidence="1 2" key="1">
    <citation type="submission" date="2017-06" db="EMBL/GenBank/DDBJ databases">
        <title>Comparative genomic analysis of Ambrosia Fusariam Clade fungi.</title>
        <authorList>
            <person name="Stajich J.E."/>
            <person name="Carrillo J."/>
            <person name="Kijimoto T."/>
            <person name="Eskalen A."/>
            <person name="O'Donnell K."/>
            <person name="Kasson M."/>
        </authorList>
    </citation>
    <scope>NUCLEOTIDE SEQUENCE [LARGE SCALE GENOMIC DNA]</scope>
    <source>
        <strain evidence="1 2">NRRL62606</strain>
    </source>
</reference>
<accession>A0A428RF41</accession>
<evidence type="ECO:0008006" key="3">
    <source>
        <dbReference type="Google" id="ProtNLM"/>
    </source>
</evidence>
<proteinExistence type="predicted"/>
<dbReference type="PANTHER" id="PTHR46411:SF2">
    <property type="entry name" value="AAA+ ATPASE DOMAIN-CONTAINING PROTEIN"/>
    <property type="match status" value="1"/>
</dbReference>